<comment type="function">
    <text evidence="3">Subunit of TORC1 and TORC2, which regulate cell growth and survival in response to nutrient and hormonal signals.</text>
</comment>
<keyword evidence="2 3" id="KW-0853">WD repeat</keyword>
<evidence type="ECO:0000256" key="2">
    <source>
        <dbReference type="PROSITE-ProRule" id="PRU00221"/>
    </source>
</evidence>
<dbReference type="EMBL" id="KN789237">
    <property type="protein sequence ID" value="KIH43087.1"/>
    <property type="molecule type" value="Genomic_DNA"/>
</dbReference>
<dbReference type="SMART" id="SM00320">
    <property type="entry name" value="WD40"/>
    <property type="match status" value="2"/>
</dbReference>
<dbReference type="GO" id="GO:0031931">
    <property type="term" value="C:TORC1 complex"/>
    <property type="evidence" value="ECO:0007669"/>
    <property type="project" value="UniProtKB-UniRule"/>
</dbReference>
<dbReference type="GO" id="GO:0031929">
    <property type="term" value="P:TOR signaling"/>
    <property type="evidence" value="ECO:0007669"/>
    <property type="project" value="UniProtKB-UniRule"/>
</dbReference>
<name>A0A0C2C0E1_9BILA</name>
<dbReference type="GO" id="GO:0032956">
    <property type="term" value="P:regulation of actin cytoskeleton organization"/>
    <property type="evidence" value="ECO:0007669"/>
    <property type="project" value="TreeGrafter"/>
</dbReference>
<dbReference type="SUPFAM" id="SSF50978">
    <property type="entry name" value="WD40 repeat-like"/>
    <property type="match status" value="1"/>
</dbReference>
<evidence type="ECO:0000313" key="4">
    <source>
        <dbReference type="EMBL" id="KIH43087.1"/>
    </source>
</evidence>
<evidence type="ECO:0000256" key="1">
    <source>
        <dbReference type="ARBA" id="ARBA00009890"/>
    </source>
</evidence>
<accession>A0A0C2C0E1</accession>
<dbReference type="OrthoDB" id="400at2759"/>
<keyword evidence="5" id="KW-1185">Reference proteome</keyword>
<protein>
    <recommendedName>
        <fullName evidence="3">Target of rapamycin complex subunit lst8</fullName>
        <shortName evidence="3">TORC subunit lst8</shortName>
    </recommendedName>
</protein>
<keyword evidence="3" id="KW-0963">Cytoplasm</keyword>
<feature type="non-terminal residue" evidence="4">
    <location>
        <position position="136"/>
    </location>
</feature>
<dbReference type="AlphaFoldDB" id="A0A0C2C0E1"/>
<dbReference type="InterPro" id="IPR015943">
    <property type="entry name" value="WD40/YVTN_repeat-like_dom_sf"/>
</dbReference>
<reference evidence="4 5" key="1">
    <citation type="submission" date="2013-12" db="EMBL/GenBank/DDBJ databases">
        <title>Draft genome of the parsitic nematode Ancylostoma duodenale.</title>
        <authorList>
            <person name="Mitreva M."/>
        </authorList>
    </citation>
    <scope>NUCLEOTIDE SEQUENCE [LARGE SCALE GENOMIC DNA]</scope>
    <source>
        <strain evidence="4 5">Zhejiang</strain>
    </source>
</reference>
<dbReference type="GO" id="GO:0005737">
    <property type="term" value="C:cytoplasm"/>
    <property type="evidence" value="ECO:0007669"/>
    <property type="project" value="UniProtKB-SubCell"/>
</dbReference>
<comment type="subcellular location">
    <subcellularLocation>
        <location evidence="3">Cytoplasm</location>
    </subcellularLocation>
</comment>
<comment type="similarity">
    <text evidence="1 3">Belongs to the WD repeat LST8 family.</text>
</comment>
<dbReference type="PANTHER" id="PTHR19842:SF0">
    <property type="entry name" value="TARGET OF RAPAMYCIN COMPLEX SUBUNIT LST8"/>
    <property type="match status" value="1"/>
</dbReference>
<dbReference type="PROSITE" id="PS50082">
    <property type="entry name" value="WD_REPEATS_2"/>
    <property type="match status" value="1"/>
</dbReference>
<organism evidence="4 5">
    <name type="scientific">Ancylostoma duodenale</name>
    <dbReference type="NCBI Taxonomy" id="51022"/>
    <lineage>
        <taxon>Eukaryota</taxon>
        <taxon>Metazoa</taxon>
        <taxon>Ecdysozoa</taxon>
        <taxon>Nematoda</taxon>
        <taxon>Chromadorea</taxon>
        <taxon>Rhabditida</taxon>
        <taxon>Rhabditina</taxon>
        <taxon>Rhabditomorpha</taxon>
        <taxon>Strongyloidea</taxon>
        <taxon>Ancylostomatidae</taxon>
        <taxon>Ancylostomatinae</taxon>
        <taxon>Ancylostoma</taxon>
    </lineage>
</organism>
<feature type="non-terminal residue" evidence="4">
    <location>
        <position position="1"/>
    </location>
</feature>
<proteinExistence type="inferred from homology"/>
<dbReference type="Gene3D" id="2.130.10.10">
    <property type="entry name" value="YVTN repeat-like/Quinoprotein amine dehydrogenase"/>
    <property type="match status" value="1"/>
</dbReference>
<comment type="subunit">
    <text evidence="3">Part of TORC1 complex. Part of the TORC2 complex.</text>
</comment>
<dbReference type="InterPro" id="IPR037588">
    <property type="entry name" value="MLST8"/>
</dbReference>
<dbReference type="Proteomes" id="UP000054047">
    <property type="component" value="Unassembled WGS sequence"/>
</dbReference>
<dbReference type="PANTHER" id="PTHR19842">
    <property type="entry name" value="G BETA-LIKE PROTEIN GBL"/>
    <property type="match status" value="1"/>
</dbReference>
<dbReference type="Pfam" id="PF00400">
    <property type="entry name" value="WD40"/>
    <property type="match status" value="2"/>
</dbReference>
<dbReference type="GO" id="GO:0031932">
    <property type="term" value="C:TORC2 complex"/>
    <property type="evidence" value="ECO:0007669"/>
    <property type="project" value="UniProtKB-UniRule"/>
</dbReference>
<feature type="repeat" description="WD" evidence="2">
    <location>
        <begin position="30"/>
        <end position="54"/>
    </location>
</feature>
<dbReference type="InterPro" id="IPR001680">
    <property type="entry name" value="WD40_rpt"/>
</dbReference>
<sequence length="136" mass="15135">VIKISSEEEKYRNKTLTLESTEPGMTEVHSLMASASYDQTVRIWDVGSGRHVTTIPHSDSQVNAMAFTPNGYQLAVAAFQKVRIYDMTSLKPPNHINPIVCFEQIMKNVTAIGWRGPFLPSVRDESQPAGLSKSVR</sequence>
<dbReference type="InterPro" id="IPR036322">
    <property type="entry name" value="WD40_repeat_dom_sf"/>
</dbReference>
<gene>
    <name evidence="4" type="ORF">ANCDUO_26916</name>
</gene>
<evidence type="ECO:0000313" key="5">
    <source>
        <dbReference type="Proteomes" id="UP000054047"/>
    </source>
</evidence>
<evidence type="ECO:0000256" key="3">
    <source>
        <dbReference type="RuleBase" id="RU369068"/>
    </source>
</evidence>
<keyword evidence="3" id="KW-0677">Repeat</keyword>